<keyword evidence="3" id="KW-0472">Membrane</keyword>
<feature type="region of interest" description="Disordered" evidence="8">
    <location>
        <begin position="119"/>
        <end position="140"/>
    </location>
</feature>
<evidence type="ECO:0000256" key="4">
    <source>
        <dbReference type="ARBA" id="ARBA00022729"/>
    </source>
</evidence>
<dbReference type="InterPro" id="IPR036312">
    <property type="entry name" value="Bifun_inhib/LTP/seed_sf"/>
</dbReference>
<keyword evidence="3" id="KW-0336">GPI-anchor</keyword>
<reference evidence="12" key="1">
    <citation type="journal article" date="2014" name="Science">
        <title>Ancient hybridizations among the ancestral genomes of bread wheat.</title>
        <authorList>
            <consortium name="International Wheat Genome Sequencing Consortium,"/>
            <person name="Marcussen T."/>
            <person name="Sandve S.R."/>
            <person name="Heier L."/>
            <person name="Spannagl M."/>
            <person name="Pfeifer M."/>
            <person name="Jakobsen K.S."/>
            <person name="Wulff B.B."/>
            <person name="Steuernagel B."/>
            <person name="Mayer K.F."/>
            <person name="Olsen O.A."/>
        </authorList>
    </citation>
    <scope>NUCLEOTIDE SEQUENCE [LARGE SCALE GENOMIC DNA]</scope>
    <source>
        <strain evidence="12">cv. AL8/78</strain>
    </source>
</reference>
<reference evidence="11" key="4">
    <citation type="submission" date="2019-03" db="UniProtKB">
        <authorList>
            <consortium name="EnsemblPlants"/>
        </authorList>
    </citation>
    <scope>IDENTIFICATION</scope>
</reference>
<protein>
    <recommendedName>
        <fullName evidence="10">Bifunctional inhibitor/plant lipid transfer protein/seed storage helical domain-containing protein</fullName>
    </recommendedName>
</protein>
<dbReference type="PANTHER" id="PTHR33044">
    <property type="entry name" value="BIFUNCTIONAL INHIBITOR/LIPID-TRANSFER PROTEIN/SEED STORAGE 2S ALBUMIN SUPERFAMILY PROTEIN-RELATED"/>
    <property type="match status" value="1"/>
</dbReference>
<dbReference type="SUPFAM" id="SSF47699">
    <property type="entry name" value="Bifunctional inhibitor/lipid-transfer protein/seed storage 2S albumin"/>
    <property type="match status" value="1"/>
</dbReference>
<dbReference type="AlphaFoldDB" id="A0A453BKS4"/>
<dbReference type="STRING" id="200361.A0A453BKS4"/>
<keyword evidence="5" id="KW-1015">Disulfide bond</keyword>
<accession>A0A453BKS4</accession>
<reference evidence="11" key="3">
    <citation type="journal article" date="2017" name="Nature">
        <title>Genome sequence of the progenitor of the wheat D genome Aegilops tauschii.</title>
        <authorList>
            <person name="Luo M.C."/>
            <person name="Gu Y.Q."/>
            <person name="Puiu D."/>
            <person name="Wang H."/>
            <person name="Twardziok S.O."/>
            <person name="Deal K.R."/>
            <person name="Huo N."/>
            <person name="Zhu T."/>
            <person name="Wang L."/>
            <person name="Wang Y."/>
            <person name="McGuire P.E."/>
            <person name="Liu S."/>
            <person name="Long H."/>
            <person name="Ramasamy R.K."/>
            <person name="Rodriguez J.C."/>
            <person name="Van S.L."/>
            <person name="Yuan L."/>
            <person name="Wang Z."/>
            <person name="Xia Z."/>
            <person name="Xiao L."/>
            <person name="Anderson O.D."/>
            <person name="Ouyang S."/>
            <person name="Liang Y."/>
            <person name="Zimin A.V."/>
            <person name="Pertea G."/>
            <person name="Qi P."/>
            <person name="Bennetzen J.L."/>
            <person name="Dai X."/>
            <person name="Dawson M.W."/>
            <person name="Muller H.G."/>
            <person name="Kugler K."/>
            <person name="Rivarola-Duarte L."/>
            <person name="Spannagl M."/>
            <person name="Mayer K.F.X."/>
            <person name="Lu F.H."/>
            <person name="Bevan M.W."/>
            <person name="Leroy P."/>
            <person name="Li P."/>
            <person name="You F.M."/>
            <person name="Sun Q."/>
            <person name="Liu Z."/>
            <person name="Lyons E."/>
            <person name="Wicker T."/>
            <person name="Salzberg S.L."/>
            <person name="Devos K.M."/>
            <person name="Dvorak J."/>
        </authorList>
    </citation>
    <scope>NUCLEOTIDE SEQUENCE [LARGE SCALE GENOMIC DNA]</scope>
    <source>
        <strain evidence="11">cv. AL8/78</strain>
    </source>
</reference>
<proteinExistence type="inferred from homology"/>
<dbReference type="InterPro" id="IPR016140">
    <property type="entry name" value="Bifunc_inhib/LTP/seed_store"/>
</dbReference>
<keyword evidence="6" id="KW-0325">Glycoprotein</keyword>
<feature type="signal peptide" evidence="9">
    <location>
        <begin position="1"/>
        <end position="30"/>
    </location>
</feature>
<keyword evidence="4 9" id="KW-0732">Signal</keyword>
<evidence type="ECO:0000256" key="2">
    <source>
        <dbReference type="ARBA" id="ARBA00009748"/>
    </source>
</evidence>
<evidence type="ECO:0000256" key="8">
    <source>
        <dbReference type="SAM" id="MobiDB-lite"/>
    </source>
</evidence>
<dbReference type="FunFam" id="1.10.110.10:FF:000001">
    <property type="entry name" value="Bifunctional inhibitor/lipid-transfer protein/seed storage 2S albumin superfamily protein"/>
    <property type="match status" value="1"/>
</dbReference>
<dbReference type="Pfam" id="PF14368">
    <property type="entry name" value="LTP_2"/>
    <property type="match status" value="1"/>
</dbReference>
<reference evidence="11" key="5">
    <citation type="journal article" date="2021" name="G3 (Bethesda)">
        <title>Aegilops tauschii genome assembly Aet v5.0 features greater sequence contiguity and improved annotation.</title>
        <authorList>
            <person name="Wang L."/>
            <person name="Zhu T."/>
            <person name="Rodriguez J.C."/>
            <person name="Deal K.R."/>
            <person name="Dubcovsky J."/>
            <person name="McGuire P.E."/>
            <person name="Lux T."/>
            <person name="Spannagl M."/>
            <person name="Mayer K.F.X."/>
            <person name="Baldrich P."/>
            <person name="Meyers B.C."/>
            <person name="Huo N."/>
            <person name="Gu Y.Q."/>
            <person name="Zhou H."/>
            <person name="Devos K.M."/>
            <person name="Bennetzen J.L."/>
            <person name="Unver T."/>
            <person name="Budak H."/>
            <person name="Gulick P.J."/>
            <person name="Galiba G."/>
            <person name="Kalapos B."/>
            <person name="Nelson D.R."/>
            <person name="Li P."/>
            <person name="You F.M."/>
            <person name="Luo M.C."/>
            <person name="Dvorak J."/>
        </authorList>
    </citation>
    <scope>NUCLEOTIDE SEQUENCE [LARGE SCALE GENOMIC DNA]</scope>
    <source>
        <strain evidence="11">cv. AL8/78</strain>
    </source>
</reference>
<reference evidence="12" key="2">
    <citation type="journal article" date="2017" name="Nat. Plants">
        <title>The Aegilops tauschii genome reveals multiple impacts of transposons.</title>
        <authorList>
            <person name="Zhao G."/>
            <person name="Zou C."/>
            <person name="Li K."/>
            <person name="Wang K."/>
            <person name="Li T."/>
            <person name="Gao L."/>
            <person name="Zhang X."/>
            <person name="Wang H."/>
            <person name="Yang Z."/>
            <person name="Liu X."/>
            <person name="Jiang W."/>
            <person name="Mao L."/>
            <person name="Kong X."/>
            <person name="Jiao Y."/>
            <person name="Jia J."/>
        </authorList>
    </citation>
    <scope>NUCLEOTIDE SEQUENCE [LARGE SCALE GENOMIC DNA]</scope>
    <source>
        <strain evidence="12">cv. AL8/78</strain>
    </source>
</reference>
<evidence type="ECO:0000256" key="5">
    <source>
        <dbReference type="ARBA" id="ARBA00023157"/>
    </source>
</evidence>
<evidence type="ECO:0000259" key="10">
    <source>
        <dbReference type="SMART" id="SM00499"/>
    </source>
</evidence>
<dbReference type="InterPro" id="IPR043325">
    <property type="entry name" value="LTSS"/>
</dbReference>
<evidence type="ECO:0000313" key="12">
    <source>
        <dbReference type="Proteomes" id="UP000015105"/>
    </source>
</evidence>
<evidence type="ECO:0000256" key="3">
    <source>
        <dbReference type="ARBA" id="ARBA00022622"/>
    </source>
</evidence>
<name>A0A453BKS4_AEGTS</name>
<dbReference type="Proteomes" id="UP000015105">
    <property type="component" value="Chromosome 2D"/>
</dbReference>
<evidence type="ECO:0000256" key="7">
    <source>
        <dbReference type="ARBA" id="ARBA00023288"/>
    </source>
</evidence>
<dbReference type="SMART" id="SM00499">
    <property type="entry name" value="AAI"/>
    <property type="match status" value="1"/>
</dbReference>
<evidence type="ECO:0000256" key="6">
    <source>
        <dbReference type="ARBA" id="ARBA00023180"/>
    </source>
</evidence>
<comment type="similarity">
    <text evidence="2">Belongs to the plant LTP family.</text>
</comment>
<feature type="domain" description="Bifunctional inhibitor/plant lipid transfer protein/seed storage helical" evidence="10">
    <location>
        <begin position="37"/>
        <end position="114"/>
    </location>
</feature>
<evidence type="ECO:0000313" key="11">
    <source>
        <dbReference type="EnsemblPlants" id="AET2Gv20548100.3"/>
    </source>
</evidence>
<evidence type="ECO:0000256" key="9">
    <source>
        <dbReference type="SAM" id="SignalP"/>
    </source>
</evidence>
<dbReference type="GO" id="GO:0098552">
    <property type="term" value="C:side of membrane"/>
    <property type="evidence" value="ECO:0007669"/>
    <property type="project" value="UniProtKB-KW"/>
</dbReference>
<dbReference type="EnsemblPlants" id="AET2Gv20548100.3">
    <property type="protein sequence ID" value="AET2Gv20548100.3"/>
    <property type="gene ID" value="AET2Gv20548100"/>
</dbReference>
<dbReference type="Gramene" id="AET2Gv20548100.3">
    <property type="protein sequence ID" value="AET2Gv20548100.3"/>
    <property type="gene ID" value="AET2Gv20548100"/>
</dbReference>
<evidence type="ECO:0000256" key="1">
    <source>
        <dbReference type="ARBA" id="ARBA00004609"/>
    </source>
</evidence>
<keyword evidence="7" id="KW-0449">Lipoprotein</keyword>
<feature type="chain" id="PRO_5019548067" description="Bifunctional inhibitor/plant lipid transfer protein/seed storage helical domain-containing protein" evidence="9">
    <location>
        <begin position="31"/>
        <end position="183"/>
    </location>
</feature>
<organism evidence="11 12">
    <name type="scientific">Aegilops tauschii subsp. strangulata</name>
    <name type="common">Goatgrass</name>
    <dbReference type="NCBI Taxonomy" id="200361"/>
    <lineage>
        <taxon>Eukaryota</taxon>
        <taxon>Viridiplantae</taxon>
        <taxon>Streptophyta</taxon>
        <taxon>Embryophyta</taxon>
        <taxon>Tracheophyta</taxon>
        <taxon>Spermatophyta</taxon>
        <taxon>Magnoliopsida</taxon>
        <taxon>Liliopsida</taxon>
        <taxon>Poales</taxon>
        <taxon>Poaceae</taxon>
        <taxon>BOP clade</taxon>
        <taxon>Pooideae</taxon>
        <taxon>Triticodae</taxon>
        <taxon>Triticeae</taxon>
        <taxon>Triticinae</taxon>
        <taxon>Aegilops</taxon>
    </lineage>
</organism>
<dbReference type="GO" id="GO:0005886">
    <property type="term" value="C:plasma membrane"/>
    <property type="evidence" value="ECO:0007669"/>
    <property type="project" value="UniProtKB-SubCell"/>
</dbReference>
<comment type="subcellular location">
    <subcellularLocation>
        <location evidence="1">Cell membrane</location>
        <topology evidence="1">Lipid-anchor</topology>
        <topology evidence="1">GPI-anchor</topology>
    </subcellularLocation>
</comment>
<dbReference type="Gene3D" id="1.10.110.10">
    <property type="entry name" value="Plant lipid-transfer and hydrophobic proteins"/>
    <property type="match status" value="1"/>
</dbReference>
<dbReference type="CDD" id="cd00010">
    <property type="entry name" value="AAI_LTSS"/>
    <property type="match status" value="1"/>
</dbReference>
<keyword evidence="12" id="KW-1185">Reference proteome</keyword>
<sequence>GIVHPGEGAARKMEIATIALILATMIASKAAPQNNGCSSVMMTLSPCLDFIGSKALEPGFSCCTTLAGIVQTDPRCLCMVLDGSAASFGIAINHTRALELPGICKVQAPPISQCTAIPVPPATAPEDPPEETSNQVADAPKGKVINKHMEHTVCSFKMLHYCYPVQNARSKFASTMSSISRQI</sequence>